<name>A0A5N4WDM9_9GAMM</name>
<organism evidence="2 3">
    <name type="scientific">Acinetobacter tandoii</name>
    <dbReference type="NCBI Taxonomy" id="202954"/>
    <lineage>
        <taxon>Bacteria</taxon>
        <taxon>Pseudomonadati</taxon>
        <taxon>Pseudomonadota</taxon>
        <taxon>Gammaproteobacteria</taxon>
        <taxon>Moraxellales</taxon>
        <taxon>Moraxellaceae</taxon>
        <taxon>Acinetobacter</taxon>
    </lineage>
</organism>
<gene>
    <name evidence="2" type="ORF">F4W09_10680</name>
</gene>
<feature type="transmembrane region" description="Helical" evidence="1">
    <location>
        <begin position="75"/>
        <end position="102"/>
    </location>
</feature>
<keyword evidence="1" id="KW-0812">Transmembrane</keyword>
<feature type="transmembrane region" description="Helical" evidence="1">
    <location>
        <begin position="33"/>
        <end position="55"/>
    </location>
</feature>
<proteinExistence type="predicted"/>
<dbReference type="RefSeq" id="WP_151504783.1">
    <property type="nucleotide sequence ID" value="NZ_VXLD01000006.1"/>
</dbReference>
<feature type="transmembrane region" description="Helical" evidence="1">
    <location>
        <begin position="6"/>
        <end position="26"/>
    </location>
</feature>
<sequence length="103" mass="11880">MSEKYFKYISFLLAFISLAFAFQLVFLKNELDIVSIISLIGLFLIFIELGVLMTYENLNMKVTLNNIFKLEINYLSPIGVFAHVLGRIGFFLIILSIILDFFV</sequence>
<evidence type="ECO:0000256" key="1">
    <source>
        <dbReference type="SAM" id="Phobius"/>
    </source>
</evidence>
<comment type="caution">
    <text evidence="2">The sequence shown here is derived from an EMBL/GenBank/DDBJ whole genome shotgun (WGS) entry which is preliminary data.</text>
</comment>
<evidence type="ECO:0000313" key="2">
    <source>
        <dbReference type="EMBL" id="KAB1854552.1"/>
    </source>
</evidence>
<keyword evidence="1" id="KW-0472">Membrane</keyword>
<accession>A0A5N4WDM9</accession>
<keyword evidence="1" id="KW-1133">Transmembrane helix</keyword>
<evidence type="ECO:0000313" key="3">
    <source>
        <dbReference type="Proteomes" id="UP000325788"/>
    </source>
</evidence>
<dbReference type="AlphaFoldDB" id="A0A5N4WDM9"/>
<dbReference type="Proteomes" id="UP000325788">
    <property type="component" value="Unassembled WGS sequence"/>
</dbReference>
<dbReference type="EMBL" id="VXLD01000006">
    <property type="protein sequence ID" value="KAB1854552.1"/>
    <property type="molecule type" value="Genomic_DNA"/>
</dbReference>
<reference evidence="2 3" key="1">
    <citation type="submission" date="2019-09" db="EMBL/GenBank/DDBJ databases">
        <title>Draft genome sequence of Acinetobacter tandoii W4-4-4 isolated from environmental water sample.</title>
        <authorList>
            <person name="Wee S.K."/>
            <person name="Yan B."/>
            <person name="Mustaffa S.B."/>
            <person name="Yap E.P.H."/>
        </authorList>
    </citation>
    <scope>NUCLEOTIDE SEQUENCE [LARGE SCALE GENOMIC DNA]</scope>
    <source>
        <strain evidence="2 3">W4-4-4</strain>
    </source>
</reference>
<protein>
    <submittedName>
        <fullName evidence="2">Uncharacterized protein</fullName>
    </submittedName>
</protein>